<dbReference type="PANTHER" id="PTHR42715">
    <property type="entry name" value="BETA-GLUCOSIDASE"/>
    <property type="match status" value="1"/>
</dbReference>
<protein>
    <recommendedName>
        <fullName evidence="4">beta-glucosidase</fullName>
        <ecNumber evidence="4">3.2.1.21</ecNumber>
    </recommendedName>
</protein>
<dbReference type="PRINTS" id="PR00133">
    <property type="entry name" value="GLHYDRLASE3"/>
</dbReference>
<dbReference type="EMBL" id="CP119879">
    <property type="protein sequence ID" value="WFD35839.1"/>
    <property type="molecule type" value="Genomic_DNA"/>
</dbReference>
<dbReference type="FunFam" id="3.40.50.1700:FF:000003">
    <property type="entry name" value="Probable beta-glucosidase"/>
    <property type="match status" value="1"/>
</dbReference>
<dbReference type="InterPro" id="IPR001764">
    <property type="entry name" value="Glyco_hydro_3_N"/>
</dbReference>
<dbReference type="FunFam" id="3.20.20.300:FF:000002">
    <property type="entry name" value="Probable beta-glucosidase"/>
    <property type="match status" value="1"/>
</dbReference>
<dbReference type="AlphaFoldDB" id="A0AAF0EWI4"/>
<evidence type="ECO:0000256" key="1">
    <source>
        <dbReference type="ARBA" id="ARBA00000448"/>
    </source>
</evidence>
<keyword evidence="5 13" id="KW-0378">Hydrolase</keyword>
<evidence type="ECO:0000256" key="8">
    <source>
        <dbReference type="ARBA" id="ARBA00023277"/>
    </source>
</evidence>
<dbReference type="InterPro" id="IPR036962">
    <property type="entry name" value="Glyco_hydro_3_N_sf"/>
</dbReference>
<accession>A0AAF0EWI4</accession>
<feature type="signal peptide" evidence="11">
    <location>
        <begin position="1"/>
        <end position="22"/>
    </location>
</feature>
<dbReference type="InterPro" id="IPR036881">
    <property type="entry name" value="Glyco_hydro_3_C_sf"/>
</dbReference>
<dbReference type="EC" id="3.2.1.21" evidence="4"/>
<dbReference type="InterPro" id="IPR002772">
    <property type="entry name" value="Glyco_hydro_3_C"/>
</dbReference>
<dbReference type="Pfam" id="PF14310">
    <property type="entry name" value="Fn3-like"/>
    <property type="match status" value="1"/>
</dbReference>
<feature type="chain" id="PRO_5041983772" description="beta-glucosidase" evidence="11">
    <location>
        <begin position="23"/>
        <end position="813"/>
    </location>
</feature>
<dbReference type="Gene3D" id="3.40.50.1700">
    <property type="entry name" value="Glycoside hydrolase family 3 C-terminal domain"/>
    <property type="match status" value="1"/>
</dbReference>
<dbReference type="InterPro" id="IPR017853">
    <property type="entry name" value="GH"/>
</dbReference>
<evidence type="ECO:0000256" key="5">
    <source>
        <dbReference type="ARBA" id="ARBA00022801"/>
    </source>
</evidence>
<dbReference type="SUPFAM" id="SSF52279">
    <property type="entry name" value="Beta-D-glucan exohydrolase, C-terminal domain"/>
    <property type="match status" value="1"/>
</dbReference>
<reference evidence="13" key="1">
    <citation type="submission" date="2023-03" db="EMBL/GenBank/DDBJ databases">
        <title>Mating type loci evolution in Malassezia.</title>
        <authorList>
            <person name="Coelho M.A."/>
        </authorList>
    </citation>
    <scope>NUCLEOTIDE SEQUENCE</scope>
    <source>
        <strain evidence="13">CBS 11721</strain>
    </source>
</reference>
<keyword evidence="7" id="KW-0325">Glycoprotein</keyword>
<keyword evidence="6" id="KW-0136">Cellulose degradation</keyword>
<name>A0AAF0EWI4_9BASI</name>
<gene>
    <name evidence="13" type="ORF">MCUN1_002707</name>
</gene>
<evidence type="ECO:0000256" key="6">
    <source>
        <dbReference type="ARBA" id="ARBA00023001"/>
    </source>
</evidence>
<dbReference type="Pfam" id="PF00933">
    <property type="entry name" value="Glyco_hydro_3"/>
    <property type="match status" value="1"/>
</dbReference>
<comment type="pathway">
    <text evidence="2">Glycan metabolism; cellulose degradation.</text>
</comment>
<keyword evidence="11" id="KW-0732">Signal</keyword>
<dbReference type="Gene3D" id="3.20.20.300">
    <property type="entry name" value="Glycoside hydrolase, family 3, N-terminal domain"/>
    <property type="match status" value="1"/>
</dbReference>
<organism evidence="13 14">
    <name type="scientific">Malassezia cuniculi</name>
    <dbReference type="NCBI Taxonomy" id="948313"/>
    <lineage>
        <taxon>Eukaryota</taxon>
        <taxon>Fungi</taxon>
        <taxon>Dikarya</taxon>
        <taxon>Basidiomycota</taxon>
        <taxon>Ustilaginomycotina</taxon>
        <taxon>Malasseziomycetes</taxon>
        <taxon>Malasseziales</taxon>
        <taxon>Malasseziaceae</taxon>
        <taxon>Malassezia</taxon>
    </lineage>
</organism>
<dbReference type="InterPro" id="IPR013783">
    <property type="entry name" value="Ig-like_fold"/>
</dbReference>
<dbReference type="PANTHER" id="PTHR42715:SF2">
    <property type="entry name" value="BETA-GLUCOSIDASE F-RELATED"/>
    <property type="match status" value="1"/>
</dbReference>
<keyword evidence="8" id="KW-0119">Carbohydrate metabolism</keyword>
<evidence type="ECO:0000256" key="7">
    <source>
        <dbReference type="ARBA" id="ARBA00023180"/>
    </source>
</evidence>
<dbReference type="SUPFAM" id="SSF51445">
    <property type="entry name" value="(Trans)glycosidases"/>
    <property type="match status" value="1"/>
</dbReference>
<evidence type="ECO:0000256" key="2">
    <source>
        <dbReference type="ARBA" id="ARBA00004987"/>
    </source>
</evidence>
<proteinExistence type="inferred from homology"/>
<keyword evidence="10" id="KW-0624">Polysaccharide degradation</keyword>
<evidence type="ECO:0000256" key="9">
    <source>
        <dbReference type="ARBA" id="ARBA00023295"/>
    </source>
</evidence>
<dbReference type="SMART" id="SM01217">
    <property type="entry name" value="Fn3_like"/>
    <property type="match status" value="1"/>
</dbReference>
<evidence type="ECO:0000313" key="13">
    <source>
        <dbReference type="EMBL" id="WFD35839.1"/>
    </source>
</evidence>
<dbReference type="Gene3D" id="2.60.40.10">
    <property type="entry name" value="Immunoglobulins"/>
    <property type="match status" value="1"/>
</dbReference>
<evidence type="ECO:0000313" key="14">
    <source>
        <dbReference type="Proteomes" id="UP001219933"/>
    </source>
</evidence>
<comment type="similarity">
    <text evidence="3">Belongs to the glycosyl hydrolase 3 family.</text>
</comment>
<dbReference type="InterPro" id="IPR050288">
    <property type="entry name" value="Cellulose_deg_GH3"/>
</dbReference>
<dbReference type="InterPro" id="IPR026891">
    <property type="entry name" value="Fn3-like"/>
</dbReference>
<dbReference type="GO" id="GO:0030245">
    <property type="term" value="P:cellulose catabolic process"/>
    <property type="evidence" value="ECO:0007669"/>
    <property type="project" value="UniProtKB-KW"/>
</dbReference>
<evidence type="ECO:0000259" key="12">
    <source>
        <dbReference type="SMART" id="SM01217"/>
    </source>
</evidence>
<evidence type="ECO:0000256" key="3">
    <source>
        <dbReference type="ARBA" id="ARBA00005336"/>
    </source>
</evidence>
<sequence>MRTTFAPLALLVLCALSSTAGADLVARDDSLGKELVDTAEGLPEIKPVPFLGSDELPLSPTYSTMPNTSAAGKWEGAVKQARSYVKQFNLTGLVGLVTGSCFGDGPCVGNIYANKEAGYPGLCLQDGPNGMRGVDHVTAFPAAITTGATFNPSIFYRRGKAIGEEFKAKGANVYLGPMVNVMRAPAAGRNFEGFGADPYLNGEAAYETIRGVQEEGIQTCVKHYQANNQEHHRNFGSSNLDERTEREIYLHPFMRAIHAHTTSVMCSYNLVNNTWACQNSKLLNDRLKTELGFKGYVVSDWGGQHSGVDSALNGLDMAMPAAIDCKTANETIIFWGDKLVEAVNNGSVPHWRVEDMATRVLAGAFLVGQNQSFTPPTFNFFDAKDPATNKFVLASSNHDEIARETAAAGTVLVKNKNHTLPLKAPRSISLIGSDAGPDRLGANHYSDRIGVPQGTVGQGWGSSAVEYAYQITPYEAIQARARKNGTSIAWMFDDFDLKLAASTANHTDVAIVFVSSVSGEGYGLVPEEPFGNMGDRNNLTLWNGGEELIKTVASVNPNTVVVVHSVGPIIMEDWIEHPNITAVLMAHLPGSESGTSLVDVLYGDYNPSGRLPYTIAKKREDYPAEVLYNSDRNGLEPGPQVNFTEGVFIDYRWFDAKKIKPRYEFGYGLSYTKFEYSDLDAYWIGDDAYERYEGSWNYRWGNTTAPEGLPDWLFDEVYAVNFNLKNVGDLDGTEIPQLYIEFPEWTNEPPKVLRKFDSIWLAKQDQVGITFTLNHYDISYWDDHKQQWLRPGGEIKIHIGASSRDIRLKGKLD</sequence>
<comment type="catalytic activity">
    <reaction evidence="1">
        <text>Hydrolysis of terminal, non-reducing beta-D-glucosyl residues with release of beta-D-glucose.</text>
        <dbReference type="EC" id="3.2.1.21"/>
    </reaction>
</comment>
<evidence type="ECO:0000256" key="10">
    <source>
        <dbReference type="ARBA" id="ARBA00023326"/>
    </source>
</evidence>
<keyword evidence="9 13" id="KW-0326">Glycosidase</keyword>
<evidence type="ECO:0000256" key="4">
    <source>
        <dbReference type="ARBA" id="ARBA00012744"/>
    </source>
</evidence>
<dbReference type="Pfam" id="PF01915">
    <property type="entry name" value="Glyco_hydro_3_C"/>
    <property type="match status" value="1"/>
</dbReference>
<keyword evidence="14" id="KW-1185">Reference proteome</keyword>
<feature type="domain" description="Fibronectin type III-like" evidence="12">
    <location>
        <begin position="734"/>
        <end position="803"/>
    </location>
</feature>
<dbReference type="Proteomes" id="UP001219933">
    <property type="component" value="Chromosome 3"/>
</dbReference>
<evidence type="ECO:0000256" key="11">
    <source>
        <dbReference type="SAM" id="SignalP"/>
    </source>
</evidence>
<dbReference type="GO" id="GO:0008422">
    <property type="term" value="F:beta-glucosidase activity"/>
    <property type="evidence" value="ECO:0007669"/>
    <property type="project" value="UniProtKB-EC"/>
</dbReference>